<feature type="compositionally biased region" description="Acidic residues" evidence="1">
    <location>
        <begin position="240"/>
        <end position="251"/>
    </location>
</feature>
<keyword evidence="4" id="KW-1185">Reference proteome</keyword>
<name>A0A833SGW8_PHYIN</name>
<dbReference type="AlphaFoldDB" id="A0A833SGW8"/>
<proteinExistence type="predicted"/>
<protein>
    <submittedName>
        <fullName evidence="3">HAT family C-terminal dimerization region</fullName>
    </submittedName>
</protein>
<reference evidence="3" key="1">
    <citation type="submission" date="2020-04" db="EMBL/GenBank/DDBJ databases">
        <title>Hybrid Assembly of Korean Phytophthora infestans isolates.</title>
        <authorList>
            <person name="Prokchorchik M."/>
            <person name="Lee Y."/>
            <person name="Seo J."/>
            <person name="Cho J.-H."/>
            <person name="Park Y.-E."/>
            <person name="Jang D.-C."/>
            <person name="Im J.-S."/>
            <person name="Choi J.-G."/>
            <person name="Park H.-J."/>
            <person name="Lee G.-B."/>
            <person name="Lee Y.-G."/>
            <person name="Hong S.-Y."/>
            <person name="Cho K."/>
            <person name="Sohn K.H."/>
        </authorList>
    </citation>
    <scope>NUCLEOTIDE SEQUENCE</scope>
    <source>
        <strain evidence="3">KR_1_A1</strain>
    </source>
</reference>
<dbReference type="InterPro" id="IPR012337">
    <property type="entry name" value="RNaseH-like_sf"/>
</dbReference>
<feature type="domain" description="HAT C-terminal dimerisation" evidence="2">
    <location>
        <begin position="2"/>
        <end position="64"/>
    </location>
</feature>
<feature type="region of interest" description="Disordered" evidence="1">
    <location>
        <begin position="228"/>
        <end position="251"/>
    </location>
</feature>
<dbReference type="Proteomes" id="UP000602510">
    <property type="component" value="Unassembled WGS sequence"/>
</dbReference>
<organism evidence="3 4">
    <name type="scientific">Phytophthora infestans</name>
    <name type="common">Potato late blight agent</name>
    <name type="synonym">Botrytis infestans</name>
    <dbReference type="NCBI Taxonomy" id="4787"/>
    <lineage>
        <taxon>Eukaryota</taxon>
        <taxon>Sar</taxon>
        <taxon>Stramenopiles</taxon>
        <taxon>Oomycota</taxon>
        <taxon>Peronosporomycetes</taxon>
        <taxon>Peronosporales</taxon>
        <taxon>Peronosporaceae</taxon>
        <taxon>Phytophthora</taxon>
    </lineage>
</organism>
<sequence length="336" mass="36818">MQYWTYQQRNNPCDKLPVLALTILSVAVNTATCERLFSELGLIHSPRRNQTRVEKTLKQQIVRQHVRSKNREKNTKGVATVKDKATAPLDPTELPTTSSPERCDSVGDHADTQCIAPSLFENVTPGRNLANEAVEVDETAEMQSSNLYTTPRHRNPSSADRTRRGSSVRQSGRARRSEDARQRGSHASSHASRLLYCGAGNLPVLQSPHEIASSPTPSVTRDLHDTFALAGDSDGANDNSGEDGGDIDGDEGCIAAWENAIPDSPVANDAQAPPDSLSTADLGTFEDIIPLPDRTELPTENVPNYPQERTLRGIRARKVKLQILFPIVTEVERVQL</sequence>
<evidence type="ECO:0000256" key="1">
    <source>
        <dbReference type="SAM" id="MobiDB-lite"/>
    </source>
</evidence>
<evidence type="ECO:0000259" key="2">
    <source>
        <dbReference type="Pfam" id="PF05699"/>
    </source>
</evidence>
<dbReference type="GO" id="GO:0046983">
    <property type="term" value="F:protein dimerization activity"/>
    <property type="evidence" value="ECO:0007669"/>
    <property type="project" value="InterPro"/>
</dbReference>
<dbReference type="EMBL" id="WSZM01000662">
    <property type="protein sequence ID" value="KAF4030579.1"/>
    <property type="molecule type" value="Genomic_DNA"/>
</dbReference>
<accession>A0A833SGW8</accession>
<evidence type="ECO:0000313" key="4">
    <source>
        <dbReference type="Proteomes" id="UP000602510"/>
    </source>
</evidence>
<feature type="region of interest" description="Disordered" evidence="1">
    <location>
        <begin position="134"/>
        <end position="190"/>
    </location>
</feature>
<feature type="compositionally biased region" description="Basic and acidic residues" evidence="1">
    <location>
        <begin position="69"/>
        <end position="85"/>
    </location>
</feature>
<evidence type="ECO:0000313" key="3">
    <source>
        <dbReference type="EMBL" id="KAF4030579.1"/>
    </source>
</evidence>
<gene>
    <name evidence="3" type="ORF">GN244_ATG17634</name>
</gene>
<feature type="region of interest" description="Disordered" evidence="1">
    <location>
        <begin position="66"/>
        <end position="106"/>
    </location>
</feature>
<dbReference type="InterPro" id="IPR008906">
    <property type="entry name" value="HATC_C_dom"/>
</dbReference>
<dbReference type="Pfam" id="PF05699">
    <property type="entry name" value="Dimer_Tnp_hAT"/>
    <property type="match status" value="1"/>
</dbReference>
<comment type="caution">
    <text evidence="3">The sequence shown here is derived from an EMBL/GenBank/DDBJ whole genome shotgun (WGS) entry which is preliminary data.</text>
</comment>
<dbReference type="SUPFAM" id="SSF53098">
    <property type="entry name" value="Ribonuclease H-like"/>
    <property type="match status" value="1"/>
</dbReference>